<evidence type="ECO:0000313" key="2">
    <source>
        <dbReference type="Proteomes" id="UP000680038"/>
    </source>
</evidence>
<keyword evidence="2" id="KW-1185">Reference proteome</keyword>
<accession>A0A916JBM7</accession>
<evidence type="ECO:0000313" key="1">
    <source>
        <dbReference type="EMBL" id="CAG4999174.1"/>
    </source>
</evidence>
<reference evidence="1" key="1">
    <citation type="submission" date="2021-04" db="EMBL/GenBank/DDBJ databases">
        <authorList>
            <person name="Rodrigo-Torres L."/>
            <person name="Arahal R. D."/>
            <person name="Lucena T."/>
        </authorList>
    </citation>
    <scope>NUCLEOTIDE SEQUENCE</scope>
    <source>
        <strain evidence="1">CECT 9275</strain>
    </source>
</reference>
<dbReference type="SUPFAM" id="SSF49299">
    <property type="entry name" value="PKD domain"/>
    <property type="match status" value="1"/>
</dbReference>
<dbReference type="NCBIfam" id="TIGR04131">
    <property type="entry name" value="Bac_Flav_CTERM"/>
    <property type="match status" value="1"/>
</dbReference>
<dbReference type="InterPro" id="IPR013783">
    <property type="entry name" value="Ig-like_fold"/>
</dbReference>
<dbReference type="EMBL" id="CAJRAF010000002">
    <property type="protein sequence ID" value="CAG4999174.1"/>
    <property type="molecule type" value="Genomic_DNA"/>
</dbReference>
<name>A0A916JBM7_9BACT</name>
<organism evidence="1 2">
    <name type="scientific">Dyadobacter helix</name>
    <dbReference type="NCBI Taxonomy" id="2822344"/>
    <lineage>
        <taxon>Bacteria</taxon>
        <taxon>Pseudomonadati</taxon>
        <taxon>Bacteroidota</taxon>
        <taxon>Cytophagia</taxon>
        <taxon>Cytophagales</taxon>
        <taxon>Spirosomataceae</taxon>
        <taxon>Dyadobacter</taxon>
    </lineage>
</organism>
<comment type="caution">
    <text evidence="1">The sequence shown here is derived from an EMBL/GenBank/DDBJ whole genome shotgun (WGS) entry which is preliminary data.</text>
</comment>
<gene>
    <name evidence="1" type="ORF">DYBT9275_02170</name>
</gene>
<evidence type="ECO:0008006" key="3">
    <source>
        <dbReference type="Google" id="ProtNLM"/>
    </source>
</evidence>
<dbReference type="Pfam" id="PF13585">
    <property type="entry name" value="CHU_C"/>
    <property type="match status" value="1"/>
</dbReference>
<protein>
    <recommendedName>
        <fullName evidence="3">Gliding motility-associated C-terminal domain-containing protein</fullName>
    </recommendedName>
</protein>
<dbReference type="CDD" id="cd00146">
    <property type="entry name" value="PKD"/>
    <property type="match status" value="1"/>
</dbReference>
<sequence length="659" mass="70988">MKPGVLLSVIIILTHIAARGQTVKHEYRFFDDFKVAAPACSQDLVPVIAAGNCPFNGSSGSFVTDVLPCENSRTVYHTNRHSGLQYQNAEGAITENYTIQMYVKSTDWGDRKWARIIDFSNGQLDQGIYFSQIAGSSERCIDFYPSGIAGDCPYFKLNEYYLLTFTRNGQTGVMDVYVGNKLFVSYNDSGKRYVGKTGVPIFIYRDDTIVSCESGAANFAYLSFSNTFSTQADVDKSYSTVCYSVNINPSAEFSISPNPICGSDEVTINYTGALPSETGYSFKWEFDGATIISGNGKGPYVVKWNSGGSKSVTLTVTNDACNNDIVNTKNIPVAYVKPGIAINEEGCGGEATLTVKATEGQAPFQYSLDGTNYQADSIFQIKSGTYKVFLKDANNCRNDTTFTVTLKDLAAVRTLPDTAICAGQQIRLSTTGNAGTYSWSPAAGLDDPGAQEPVASPTSATTYIVTLTQDNCSYKDTVTIDVLPELALSITPDAVVRPGVPYPIEVSIPGMAGAPGITYAWSPPTGLDHPNIANPRATIVATQTFIVSVGTPEGCTGMDSVTLSIPPAATVYVPDVFTPDGDGKNEVLLPVTNGIDALRYFNVYNRWGEVIYHTRELTKGWDGRVKGVLLPAGTYVWSIEAVTTEGDAVHKSGSVLLIR</sequence>
<dbReference type="InterPro" id="IPR026341">
    <property type="entry name" value="T9SS_type_B"/>
</dbReference>
<proteinExistence type="predicted"/>
<dbReference type="Gene3D" id="2.60.40.10">
    <property type="entry name" value="Immunoglobulins"/>
    <property type="match status" value="1"/>
</dbReference>
<dbReference type="AlphaFoldDB" id="A0A916JBM7"/>
<dbReference type="RefSeq" id="WP_215238833.1">
    <property type="nucleotide sequence ID" value="NZ_CAJRAF010000002.1"/>
</dbReference>
<dbReference type="Proteomes" id="UP000680038">
    <property type="component" value="Unassembled WGS sequence"/>
</dbReference>
<dbReference type="InterPro" id="IPR035986">
    <property type="entry name" value="PKD_dom_sf"/>
</dbReference>